<organism evidence="4 5">
    <name type="scientific">Mogibacterium timidum ATCC 33093</name>
    <dbReference type="NCBI Taxonomy" id="1401079"/>
    <lineage>
        <taxon>Bacteria</taxon>
        <taxon>Bacillati</taxon>
        <taxon>Bacillota</taxon>
        <taxon>Clostridia</taxon>
        <taxon>Peptostreptococcales</taxon>
        <taxon>Anaerovoracaceae</taxon>
        <taxon>Mogibacterium</taxon>
    </lineage>
</organism>
<name>X8IQ93_9FIRM</name>
<dbReference type="PANTHER" id="PTHR47505:SF1">
    <property type="entry name" value="DNA UTILIZATION PROTEIN YHGH"/>
    <property type="match status" value="1"/>
</dbReference>
<dbReference type="InterPro" id="IPR000836">
    <property type="entry name" value="PRTase_dom"/>
</dbReference>
<dbReference type="Pfam" id="PF18912">
    <property type="entry name" value="DZR_2"/>
    <property type="match status" value="1"/>
</dbReference>
<reference evidence="4 5" key="1">
    <citation type="submission" date="2014-01" db="EMBL/GenBank/DDBJ databases">
        <authorList>
            <person name="Durkin A.S."/>
            <person name="McCorrison J."/>
            <person name="Torralba M."/>
            <person name="Gillis M."/>
            <person name="Haft D.H."/>
            <person name="Methe B."/>
            <person name="Sutton G."/>
            <person name="Nelson K.E."/>
        </authorList>
    </citation>
    <scope>NUCLEOTIDE SEQUENCE [LARGE SCALE GENOMIC DNA]</scope>
    <source>
        <strain evidence="4 5">ATCC 33093</strain>
    </source>
</reference>
<proteinExistence type="inferred from homology"/>
<dbReference type="InterPro" id="IPR051910">
    <property type="entry name" value="ComF/GntX_DNA_util-trans"/>
</dbReference>
<dbReference type="EMBL" id="JALU01000021">
    <property type="protein sequence ID" value="EUC51975.1"/>
    <property type="molecule type" value="Genomic_DNA"/>
</dbReference>
<dbReference type="Proteomes" id="UP000022645">
    <property type="component" value="Unassembled WGS sequence"/>
</dbReference>
<comment type="similarity">
    <text evidence="1">Belongs to the ComF/GntX family.</text>
</comment>
<dbReference type="AlphaFoldDB" id="X8IQ93"/>
<dbReference type="PATRIC" id="fig|1401079.3.peg.1255"/>
<feature type="domain" description="Phosphoribosyltransferase" evidence="2">
    <location>
        <begin position="215"/>
        <end position="262"/>
    </location>
</feature>
<accession>X8IQ93</accession>
<comment type="caution">
    <text evidence="4">The sequence shown here is derived from an EMBL/GenBank/DDBJ whole genome shotgun (WGS) entry which is preliminary data.</text>
</comment>
<dbReference type="CDD" id="cd06223">
    <property type="entry name" value="PRTases_typeI"/>
    <property type="match status" value="1"/>
</dbReference>
<dbReference type="RefSeq" id="WP_156791930.1">
    <property type="nucleotide sequence ID" value="NZ_JALU01000021.1"/>
</dbReference>
<dbReference type="InterPro" id="IPR029057">
    <property type="entry name" value="PRTase-like"/>
</dbReference>
<evidence type="ECO:0000256" key="1">
    <source>
        <dbReference type="ARBA" id="ARBA00008007"/>
    </source>
</evidence>
<dbReference type="Gene3D" id="3.40.50.2020">
    <property type="match status" value="1"/>
</dbReference>
<dbReference type="PANTHER" id="PTHR47505">
    <property type="entry name" value="DNA UTILIZATION PROTEIN YHGH"/>
    <property type="match status" value="1"/>
</dbReference>
<evidence type="ECO:0000259" key="3">
    <source>
        <dbReference type="Pfam" id="PF18912"/>
    </source>
</evidence>
<protein>
    <submittedName>
        <fullName evidence="4">ComF family protein</fullName>
    </submittedName>
</protein>
<evidence type="ECO:0000313" key="4">
    <source>
        <dbReference type="EMBL" id="EUC51975.1"/>
    </source>
</evidence>
<gene>
    <name evidence="4" type="ORF">HMPREF0581_0492</name>
</gene>
<dbReference type="Pfam" id="PF00156">
    <property type="entry name" value="Pribosyltran"/>
    <property type="match status" value="1"/>
</dbReference>
<evidence type="ECO:0000259" key="2">
    <source>
        <dbReference type="Pfam" id="PF00156"/>
    </source>
</evidence>
<dbReference type="SUPFAM" id="SSF53271">
    <property type="entry name" value="PRTase-like"/>
    <property type="match status" value="1"/>
</dbReference>
<feature type="domain" description="Double zinc ribbon" evidence="3">
    <location>
        <begin position="27"/>
        <end position="89"/>
    </location>
</feature>
<evidence type="ECO:0000313" key="5">
    <source>
        <dbReference type="Proteomes" id="UP000022645"/>
    </source>
</evidence>
<sequence length="270" mass="30594">MCAEGKISCDIIVLSDVTGGFDLKHIILDLVYPVSLYCICCHRFVDESMPYSLCSTCLSKLRWANSRTCDKCGKILGDHNPMSICYSCREHGHSFDRGYTCAEYGMYEKEIIFNLKYRHKTHIAPIIAEIMHDRMDAVVMEEYPDVIIPVPMHVNKERRRGFNQAALIAKAFARLEGMEYRGDLVLRSKSTRVMKRLSPEERLNNVRSAFELYEGTRRYISGKNICVVDDIYTTGATVDSMARLLKGAGATRVDVMTFAAGADMIKEEAI</sequence>
<dbReference type="InterPro" id="IPR044005">
    <property type="entry name" value="DZR_2"/>
</dbReference>